<dbReference type="Proteomes" id="UP000249135">
    <property type="component" value="Unassembled WGS sequence"/>
</dbReference>
<dbReference type="AlphaFoldDB" id="A0A2W5QID5"/>
<organism evidence="1 2">
    <name type="scientific">Variovorax paradoxus</name>
    <dbReference type="NCBI Taxonomy" id="34073"/>
    <lineage>
        <taxon>Bacteria</taxon>
        <taxon>Pseudomonadati</taxon>
        <taxon>Pseudomonadota</taxon>
        <taxon>Betaproteobacteria</taxon>
        <taxon>Burkholderiales</taxon>
        <taxon>Comamonadaceae</taxon>
        <taxon>Variovorax</taxon>
    </lineage>
</organism>
<protein>
    <submittedName>
        <fullName evidence="1">Uncharacterized protein</fullName>
    </submittedName>
</protein>
<evidence type="ECO:0000313" key="2">
    <source>
        <dbReference type="Proteomes" id="UP000249135"/>
    </source>
</evidence>
<sequence length="74" mass="8310">MWISLAPAIQQDASRLRPRAVQVFGEEVAQVVLAPIVDDAWRTVFALADLVFLRHDAIPLGRSREHKCRNGLAF</sequence>
<proteinExistence type="predicted"/>
<comment type="caution">
    <text evidence="1">The sequence shown here is derived from an EMBL/GenBank/DDBJ whole genome shotgun (WGS) entry which is preliminary data.</text>
</comment>
<evidence type="ECO:0000313" key="1">
    <source>
        <dbReference type="EMBL" id="PZQ76169.1"/>
    </source>
</evidence>
<dbReference type="EMBL" id="QFPP01000060">
    <property type="protein sequence ID" value="PZQ76169.1"/>
    <property type="molecule type" value="Genomic_DNA"/>
</dbReference>
<gene>
    <name evidence="1" type="ORF">DI563_07670</name>
</gene>
<name>A0A2W5QID5_VARPD</name>
<reference evidence="1 2" key="1">
    <citation type="submission" date="2017-08" db="EMBL/GenBank/DDBJ databases">
        <title>Infants hospitalized years apart are colonized by the same room-sourced microbial strains.</title>
        <authorList>
            <person name="Brooks B."/>
            <person name="Olm M.R."/>
            <person name="Firek B.A."/>
            <person name="Baker R."/>
            <person name="Thomas B.C."/>
            <person name="Morowitz M.J."/>
            <person name="Banfield J.F."/>
        </authorList>
    </citation>
    <scope>NUCLEOTIDE SEQUENCE [LARGE SCALE GENOMIC DNA]</scope>
    <source>
        <strain evidence="1">S2_005_003_R2_41</strain>
    </source>
</reference>
<accession>A0A2W5QID5</accession>